<dbReference type="RefSeq" id="WP_271987688.1">
    <property type="nucleotide sequence ID" value="NZ_JAQMFS010000087.1"/>
</dbReference>
<comment type="caution">
    <text evidence="3">The sequence shown here is derived from an EMBL/GenBank/DDBJ whole genome shotgun (WGS) entry which is preliminary data.</text>
</comment>
<proteinExistence type="predicted"/>
<evidence type="ECO:0000313" key="4">
    <source>
        <dbReference type="Proteomes" id="UP001212217"/>
    </source>
</evidence>
<evidence type="ECO:0000256" key="1">
    <source>
        <dbReference type="SAM" id="Coils"/>
    </source>
</evidence>
<gene>
    <name evidence="3" type="ORF">PNO30_07065</name>
</gene>
<keyword evidence="2" id="KW-1133">Transmembrane helix</keyword>
<dbReference type="EMBL" id="JAQMFS010000087">
    <property type="protein sequence ID" value="MDB6186525.1"/>
    <property type="molecule type" value="Genomic_DNA"/>
</dbReference>
<protein>
    <submittedName>
        <fullName evidence="3">Uncharacterized protein</fullName>
    </submittedName>
</protein>
<accession>A0AAW6B6U3</accession>
<reference evidence="3" key="1">
    <citation type="submission" date="2023-08" db="EMBL/GenBank/DDBJ databases">
        <title>Dental plaque isolates bound by oral lectin ZG16B.</title>
        <authorList>
            <person name="Ghosh S."/>
        </authorList>
    </citation>
    <scope>NUCLEOTIDE SEQUENCE</scope>
    <source>
        <strain evidence="3">DP3_5B</strain>
    </source>
</reference>
<dbReference type="Proteomes" id="UP001212217">
    <property type="component" value="Unassembled WGS sequence"/>
</dbReference>
<evidence type="ECO:0000313" key="3">
    <source>
        <dbReference type="EMBL" id="MDB6186525.1"/>
    </source>
</evidence>
<evidence type="ECO:0000256" key="2">
    <source>
        <dbReference type="SAM" id="Phobius"/>
    </source>
</evidence>
<feature type="transmembrane region" description="Helical" evidence="2">
    <location>
        <begin position="9"/>
        <end position="29"/>
    </location>
</feature>
<sequence length="315" mass="36302">MSKKNNKTIISIISIIVVLVICFFGYTLYQKKQVETVSAEKLTALHELTKKFNDENDRNKRLELLKDTLDEQSKYNLSSNKDSKVQDEFKNSINTMRTYFHNDYDNTLKKYTISDISSTSDNNKINDSKSKLDELTKIIEKEKDYTFETEKEAQEKQTEIETLVKKYEERITELGKKEKEKELEKRKEDTSLNIGEKFVEMTSTHYENEYFIVDVPEKWSGKWSISKTVDTKDLGTPSQPAITYAFSRTGDNPMFGGGGQTVHVFPNGLSSKADNIKEWTKLGSNIYVGVGASSGFFNEKNESYYKDEMARIKAK</sequence>
<name>A0AAW6B6U3_9BACL</name>
<organism evidence="3 4">
    <name type="scientific">Gemella haemolysans</name>
    <dbReference type="NCBI Taxonomy" id="1379"/>
    <lineage>
        <taxon>Bacteria</taxon>
        <taxon>Bacillati</taxon>
        <taxon>Bacillota</taxon>
        <taxon>Bacilli</taxon>
        <taxon>Bacillales</taxon>
        <taxon>Gemellaceae</taxon>
        <taxon>Gemella</taxon>
    </lineage>
</organism>
<keyword evidence="2" id="KW-0472">Membrane</keyword>
<keyword evidence="2" id="KW-0812">Transmembrane</keyword>
<feature type="coiled-coil region" evidence="1">
    <location>
        <begin position="150"/>
        <end position="184"/>
    </location>
</feature>
<keyword evidence="1" id="KW-0175">Coiled coil</keyword>
<dbReference type="AlphaFoldDB" id="A0AAW6B6U3"/>
<feature type="coiled-coil region" evidence="1">
    <location>
        <begin position="45"/>
        <end position="72"/>
    </location>
</feature>